<keyword evidence="2" id="KW-1185">Reference proteome</keyword>
<gene>
    <name evidence="1" type="ORF">CARUB_v10025486mg</name>
</gene>
<dbReference type="Proteomes" id="UP000029121">
    <property type="component" value="Unassembled WGS sequence"/>
</dbReference>
<dbReference type="AlphaFoldDB" id="R0G1D3"/>
<sequence length="265" mass="30890">MELELRLQKDITIDKCAQEEIKKEKNHWREVLLRLFALILIHHKIQNELIAMLGSEVKFKIIKNIQEAKYFSLILDCTPDVSHKEQMTLIIRCVDLFDLLCDTLADLNLDIDDVRGKAYDNGSNMKGKNKRVQKECLMLIHAHFIRIVEAIRFQDPEIRDALFFLVENTDDPKARSDIEYLAISETHGIKRFEFLFGIVIWYEILAAVNIVSKTLQNEDTNIDAAIIQLNGFVSFFQKYRETCFEAEKVEATKNVVVMDIEPIFH</sequence>
<organism evidence="1 2">
    <name type="scientific">Capsella rubella</name>
    <dbReference type="NCBI Taxonomy" id="81985"/>
    <lineage>
        <taxon>Eukaryota</taxon>
        <taxon>Viridiplantae</taxon>
        <taxon>Streptophyta</taxon>
        <taxon>Embryophyta</taxon>
        <taxon>Tracheophyta</taxon>
        <taxon>Spermatophyta</taxon>
        <taxon>Magnoliopsida</taxon>
        <taxon>eudicotyledons</taxon>
        <taxon>Gunneridae</taxon>
        <taxon>Pentapetalae</taxon>
        <taxon>rosids</taxon>
        <taxon>malvids</taxon>
        <taxon>Brassicales</taxon>
        <taxon>Brassicaceae</taxon>
        <taxon>Camelineae</taxon>
        <taxon>Capsella</taxon>
    </lineage>
</organism>
<evidence type="ECO:0000313" key="1">
    <source>
        <dbReference type="EMBL" id="EOA29212.1"/>
    </source>
</evidence>
<dbReference type="PANTHER" id="PTHR45749">
    <property type="match status" value="1"/>
</dbReference>
<feature type="non-terminal residue" evidence="1">
    <location>
        <position position="265"/>
    </location>
</feature>
<dbReference type="PANTHER" id="PTHR45749:SF35">
    <property type="entry name" value="AC-LIKE TRANSPOSASE-RELATED"/>
    <property type="match status" value="1"/>
</dbReference>
<dbReference type="EMBL" id="KB870808">
    <property type="protein sequence ID" value="EOA29212.1"/>
    <property type="molecule type" value="Genomic_DNA"/>
</dbReference>
<dbReference type="STRING" id="81985.R0G1D3"/>
<accession>R0G1D3</accession>
<name>R0G1D3_9BRAS</name>
<evidence type="ECO:0000313" key="2">
    <source>
        <dbReference type="Proteomes" id="UP000029121"/>
    </source>
</evidence>
<reference evidence="2" key="1">
    <citation type="journal article" date="2013" name="Nat. Genet.">
        <title>The Capsella rubella genome and the genomic consequences of rapid mating system evolution.</title>
        <authorList>
            <person name="Slotte T."/>
            <person name="Hazzouri K.M."/>
            <person name="Agren J.A."/>
            <person name="Koenig D."/>
            <person name="Maumus F."/>
            <person name="Guo Y.L."/>
            <person name="Steige K."/>
            <person name="Platts A.E."/>
            <person name="Escobar J.S."/>
            <person name="Newman L.K."/>
            <person name="Wang W."/>
            <person name="Mandakova T."/>
            <person name="Vello E."/>
            <person name="Smith L.M."/>
            <person name="Henz S.R."/>
            <person name="Steffen J."/>
            <person name="Takuno S."/>
            <person name="Brandvain Y."/>
            <person name="Coop G."/>
            <person name="Andolfatto P."/>
            <person name="Hu T.T."/>
            <person name="Blanchette M."/>
            <person name="Clark R.M."/>
            <person name="Quesneville H."/>
            <person name="Nordborg M."/>
            <person name="Gaut B.S."/>
            <person name="Lysak M.A."/>
            <person name="Jenkins J."/>
            <person name="Grimwood J."/>
            <person name="Chapman J."/>
            <person name="Prochnik S."/>
            <person name="Shu S."/>
            <person name="Rokhsar D."/>
            <person name="Schmutz J."/>
            <person name="Weigel D."/>
            <person name="Wright S.I."/>
        </authorList>
    </citation>
    <scope>NUCLEOTIDE SEQUENCE [LARGE SCALE GENOMIC DNA]</scope>
    <source>
        <strain evidence="2">cv. Monte Gargano</strain>
    </source>
</reference>
<protein>
    <submittedName>
        <fullName evidence="1">Uncharacterized protein</fullName>
    </submittedName>
</protein>
<proteinExistence type="predicted"/>